<comment type="subcellular location">
    <subcellularLocation>
        <location evidence="1">Membrane</location>
        <topology evidence="1">Multi-pass membrane protein</topology>
    </subcellularLocation>
</comment>
<dbReference type="GO" id="GO:0007165">
    <property type="term" value="P:signal transduction"/>
    <property type="evidence" value="ECO:0007669"/>
    <property type="project" value="TreeGrafter"/>
</dbReference>
<evidence type="ECO:0000259" key="6">
    <source>
        <dbReference type="SMART" id="SM00014"/>
    </source>
</evidence>
<evidence type="ECO:0000256" key="1">
    <source>
        <dbReference type="ARBA" id="ARBA00004141"/>
    </source>
</evidence>
<comment type="caution">
    <text evidence="7">The sequence shown here is derived from an EMBL/GenBank/DDBJ whole genome shotgun (WGS) entry which is preliminary data.</text>
</comment>
<sequence length="239" mass="27125">MAYFLIIRTRPRRGGFFCADPSIRYPYHMDTVSTGKLIAIGFSIPTVTILLVEILTALHLFFTERSKEVFYKMGFATYNFVIVYMIAAGIASSMTELLKRLILLPRPHFLDICQPKITVGNCTGYATEYECQGTNTNALNDMFLSFPSGHASFILVATTYTWLYLQERLHLKCSPMVRPTIQTIYACVGFYILCTRITDNKHHLSDVIAGSLIGAFCAITIFNYYVPRMDELTVWIDGE</sequence>
<keyword evidence="3" id="KW-0812">Transmembrane</keyword>
<dbReference type="InterPro" id="IPR000326">
    <property type="entry name" value="PAP2/HPO"/>
</dbReference>
<dbReference type="SUPFAM" id="SSF48317">
    <property type="entry name" value="Acid phosphatase/Vanadium-dependent haloperoxidase"/>
    <property type="match status" value="1"/>
</dbReference>
<dbReference type="SMART" id="SM00014">
    <property type="entry name" value="acidPPc"/>
    <property type="match status" value="1"/>
</dbReference>
<dbReference type="InterPro" id="IPR036938">
    <property type="entry name" value="PAP2/HPO_sf"/>
</dbReference>
<reference evidence="7 8" key="2">
    <citation type="journal article" date="2021" name="Genomics">
        <title>High-quality reference genome for Clonorchis sinensis.</title>
        <authorList>
            <person name="Young N.D."/>
            <person name="Stroehlein A.J."/>
            <person name="Kinkar L."/>
            <person name="Wang T."/>
            <person name="Sohn W.M."/>
            <person name="Chang B.C.H."/>
            <person name="Kaur P."/>
            <person name="Weisz D."/>
            <person name="Dudchenko O."/>
            <person name="Aiden E.L."/>
            <person name="Korhonen P.K."/>
            <person name="Gasser R.B."/>
        </authorList>
    </citation>
    <scope>NUCLEOTIDE SEQUENCE [LARGE SCALE GENOMIC DNA]</scope>
    <source>
        <strain evidence="7">Cs-k2</strain>
    </source>
</reference>
<evidence type="ECO:0000256" key="3">
    <source>
        <dbReference type="ARBA" id="ARBA00022692"/>
    </source>
</evidence>
<name>A0A419PLP7_CLOSI</name>
<dbReference type="GO" id="GO:0006644">
    <property type="term" value="P:phospholipid metabolic process"/>
    <property type="evidence" value="ECO:0007669"/>
    <property type="project" value="InterPro"/>
</dbReference>
<dbReference type="GO" id="GO:0046839">
    <property type="term" value="P:phospholipid dephosphorylation"/>
    <property type="evidence" value="ECO:0007669"/>
    <property type="project" value="TreeGrafter"/>
</dbReference>
<dbReference type="Proteomes" id="UP000286415">
    <property type="component" value="Unassembled WGS sequence"/>
</dbReference>
<keyword evidence="4" id="KW-1133">Transmembrane helix</keyword>
<dbReference type="GO" id="GO:0008195">
    <property type="term" value="F:phosphatidate phosphatase activity"/>
    <property type="evidence" value="ECO:0007669"/>
    <property type="project" value="TreeGrafter"/>
</dbReference>
<reference evidence="7 8" key="1">
    <citation type="journal article" date="2018" name="Biotechnol. Adv.">
        <title>Improved genomic resources and new bioinformatic workflow for the carcinogenic parasite Clonorchis sinensis: Biotechnological implications.</title>
        <authorList>
            <person name="Wang D."/>
            <person name="Korhonen P.K."/>
            <person name="Gasser R.B."/>
            <person name="Young N.D."/>
        </authorList>
    </citation>
    <scope>NUCLEOTIDE SEQUENCE [LARGE SCALE GENOMIC DNA]</scope>
    <source>
        <strain evidence="7">Cs-k2</strain>
    </source>
</reference>
<evidence type="ECO:0000313" key="8">
    <source>
        <dbReference type="Proteomes" id="UP000286415"/>
    </source>
</evidence>
<evidence type="ECO:0000256" key="5">
    <source>
        <dbReference type="ARBA" id="ARBA00023136"/>
    </source>
</evidence>
<accession>A0A419PLP7</accession>
<dbReference type="Gene3D" id="1.20.144.10">
    <property type="entry name" value="Phosphatidic acid phosphatase type 2/haloperoxidase"/>
    <property type="match status" value="1"/>
</dbReference>
<dbReference type="EMBL" id="NIRI02000056">
    <property type="protein sequence ID" value="KAG5442922.1"/>
    <property type="molecule type" value="Genomic_DNA"/>
</dbReference>
<dbReference type="InterPro" id="IPR043216">
    <property type="entry name" value="PAP-like"/>
</dbReference>
<dbReference type="FunCoup" id="A0A419PLP7">
    <property type="interactions" value="184"/>
</dbReference>
<dbReference type="Pfam" id="PF01569">
    <property type="entry name" value="PAP2"/>
    <property type="match status" value="1"/>
</dbReference>
<evidence type="ECO:0000256" key="2">
    <source>
        <dbReference type="ARBA" id="ARBA00008816"/>
    </source>
</evidence>
<evidence type="ECO:0000313" key="7">
    <source>
        <dbReference type="EMBL" id="KAG5442922.1"/>
    </source>
</evidence>
<comment type="similarity">
    <text evidence="2">Belongs to the PA-phosphatase related phosphoesterase family.</text>
</comment>
<dbReference type="AlphaFoldDB" id="A0A419PLP7"/>
<dbReference type="STRING" id="79923.A0A419PLP7"/>
<dbReference type="InParanoid" id="A0A419PLP7"/>
<dbReference type="GO" id="GO:0005886">
    <property type="term" value="C:plasma membrane"/>
    <property type="evidence" value="ECO:0007669"/>
    <property type="project" value="TreeGrafter"/>
</dbReference>
<dbReference type="PANTHER" id="PTHR10165:SF103">
    <property type="entry name" value="PHOSPHOLIPID PHOSPHATASE HOMOLOG 1.2 HOMOLOG"/>
    <property type="match status" value="1"/>
</dbReference>
<dbReference type="PANTHER" id="PTHR10165">
    <property type="entry name" value="LIPID PHOSPHATE PHOSPHATASE"/>
    <property type="match status" value="1"/>
</dbReference>
<evidence type="ECO:0000256" key="4">
    <source>
        <dbReference type="ARBA" id="ARBA00022989"/>
    </source>
</evidence>
<protein>
    <submittedName>
        <fullName evidence="7">Phosphatidate phosphatase</fullName>
    </submittedName>
</protein>
<feature type="domain" description="Phosphatidic acid phosphatase type 2/haloperoxidase" evidence="6">
    <location>
        <begin position="81"/>
        <end position="222"/>
    </location>
</feature>
<organism evidence="7 8">
    <name type="scientific">Clonorchis sinensis</name>
    <name type="common">Chinese liver fluke</name>
    <dbReference type="NCBI Taxonomy" id="79923"/>
    <lineage>
        <taxon>Eukaryota</taxon>
        <taxon>Metazoa</taxon>
        <taxon>Spiralia</taxon>
        <taxon>Lophotrochozoa</taxon>
        <taxon>Platyhelminthes</taxon>
        <taxon>Trematoda</taxon>
        <taxon>Digenea</taxon>
        <taxon>Opisthorchiida</taxon>
        <taxon>Opisthorchiata</taxon>
        <taxon>Opisthorchiidae</taxon>
        <taxon>Clonorchis</taxon>
    </lineage>
</organism>
<keyword evidence="5" id="KW-0472">Membrane</keyword>
<gene>
    <name evidence="7" type="ORF">CSKR_104765</name>
</gene>
<keyword evidence="8" id="KW-1185">Reference proteome</keyword>
<proteinExistence type="inferred from homology"/>
<dbReference type="OrthoDB" id="8907274at2759"/>